<proteinExistence type="predicted"/>
<reference evidence="1 2" key="1">
    <citation type="submission" date="2018-08" db="EMBL/GenBank/DDBJ databases">
        <title>A genome reference for cultivated species of the human gut microbiota.</title>
        <authorList>
            <person name="Zou Y."/>
            <person name="Xue W."/>
            <person name="Luo G."/>
        </authorList>
    </citation>
    <scope>NUCLEOTIDE SEQUENCE [LARGE SCALE GENOMIC DNA]</scope>
    <source>
        <strain evidence="1 2">OM07-13</strain>
    </source>
</reference>
<evidence type="ECO:0000313" key="2">
    <source>
        <dbReference type="Proteomes" id="UP000260758"/>
    </source>
</evidence>
<evidence type="ECO:0000313" key="1">
    <source>
        <dbReference type="EMBL" id="RGM75372.1"/>
    </source>
</evidence>
<dbReference type="RefSeq" id="WP_117718130.1">
    <property type="nucleotide sequence ID" value="NZ_QSTP01000001.1"/>
</dbReference>
<sequence>MSENLDLIKTYKIDTNTAFIYKNENNSDYPYHVEMDNIKMDFFSEPSKGMIEEKYITILADEMIEKREKEITDNINSIQNADKKIKDLLDLGFSKERALMSVALTNQKVQFNGVSHEGQYTDVEEISNEEDDFEEER</sequence>
<dbReference type="AlphaFoldDB" id="A0A3E4YLF2"/>
<dbReference type="Proteomes" id="UP000260758">
    <property type="component" value="Unassembled WGS sequence"/>
</dbReference>
<comment type="caution">
    <text evidence="1">The sequence shown here is derived from an EMBL/GenBank/DDBJ whole genome shotgun (WGS) entry which is preliminary data.</text>
</comment>
<gene>
    <name evidence="1" type="ORF">DXB99_02275</name>
</gene>
<protein>
    <submittedName>
        <fullName evidence="1">Uncharacterized protein</fullName>
    </submittedName>
</protein>
<organism evidence="1 2">
    <name type="scientific">Agathobacter rectalis</name>
    <dbReference type="NCBI Taxonomy" id="39491"/>
    <lineage>
        <taxon>Bacteria</taxon>
        <taxon>Bacillati</taxon>
        <taxon>Bacillota</taxon>
        <taxon>Clostridia</taxon>
        <taxon>Lachnospirales</taxon>
        <taxon>Lachnospiraceae</taxon>
        <taxon>Agathobacter</taxon>
    </lineage>
</organism>
<dbReference type="EMBL" id="QSTP01000001">
    <property type="protein sequence ID" value="RGM75372.1"/>
    <property type="molecule type" value="Genomic_DNA"/>
</dbReference>
<name>A0A3E4YLF2_9FIRM</name>
<accession>A0A3E4YLF2</accession>